<dbReference type="AlphaFoldDB" id="A0A6M0QSW6"/>
<keyword evidence="3" id="KW-0238">DNA-binding</keyword>
<gene>
    <name evidence="6" type="ORF">G4Z14_06435</name>
</gene>
<evidence type="ECO:0000313" key="7">
    <source>
        <dbReference type="Proteomes" id="UP000477782"/>
    </source>
</evidence>
<name>A0A6M0QSW6_9RHOB</name>
<dbReference type="Pfam" id="PF00126">
    <property type="entry name" value="HTH_1"/>
    <property type="match status" value="1"/>
</dbReference>
<feature type="domain" description="HTH lysR-type" evidence="5">
    <location>
        <begin position="10"/>
        <end position="67"/>
    </location>
</feature>
<dbReference type="PANTHER" id="PTHR30537">
    <property type="entry name" value="HTH-TYPE TRANSCRIPTIONAL REGULATOR"/>
    <property type="match status" value="1"/>
</dbReference>
<evidence type="ECO:0000256" key="4">
    <source>
        <dbReference type="ARBA" id="ARBA00023163"/>
    </source>
</evidence>
<dbReference type="PROSITE" id="PS50931">
    <property type="entry name" value="HTH_LYSR"/>
    <property type="match status" value="1"/>
</dbReference>
<evidence type="ECO:0000313" key="6">
    <source>
        <dbReference type="EMBL" id="NEY89934.1"/>
    </source>
</evidence>
<evidence type="ECO:0000259" key="5">
    <source>
        <dbReference type="PROSITE" id="PS50931"/>
    </source>
</evidence>
<keyword evidence="7" id="KW-1185">Reference proteome</keyword>
<comment type="caution">
    <text evidence="6">The sequence shown here is derived from an EMBL/GenBank/DDBJ whole genome shotgun (WGS) entry which is preliminary data.</text>
</comment>
<reference evidence="6 7" key="1">
    <citation type="submission" date="2020-02" db="EMBL/GenBank/DDBJ databases">
        <authorList>
            <person name="Chen W.-M."/>
        </authorList>
    </citation>
    <scope>NUCLEOTIDE SEQUENCE [LARGE SCALE GENOMIC DNA]</scope>
    <source>
        <strain evidence="6 7">KMS-5</strain>
    </source>
</reference>
<dbReference type="GO" id="GO:0043565">
    <property type="term" value="F:sequence-specific DNA binding"/>
    <property type="evidence" value="ECO:0007669"/>
    <property type="project" value="TreeGrafter"/>
</dbReference>
<dbReference type="InterPro" id="IPR036388">
    <property type="entry name" value="WH-like_DNA-bd_sf"/>
</dbReference>
<organism evidence="6 7">
    <name type="scientific">Tabrizicola oligotrophica</name>
    <dbReference type="NCBI Taxonomy" id="2710650"/>
    <lineage>
        <taxon>Bacteria</taxon>
        <taxon>Pseudomonadati</taxon>
        <taxon>Pseudomonadota</taxon>
        <taxon>Alphaproteobacteria</taxon>
        <taxon>Rhodobacterales</taxon>
        <taxon>Paracoccaceae</taxon>
        <taxon>Tabrizicola</taxon>
    </lineage>
</organism>
<protein>
    <submittedName>
        <fullName evidence="6">LysR family transcriptional regulator</fullName>
    </submittedName>
</protein>
<accession>A0A6M0QSW6</accession>
<evidence type="ECO:0000256" key="3">
    <source>
        <dbReference type="ARBA" id="ARBA00023125"/>
    </source>
</evidence>
<dbReference type="Proteomes" id="UP000477782">
    <property type="component" value="Unassembled WGS sequence"/>
</dbReference>
<comment type="similarity">
    <text evidence="1">Belongs to the LysR transcriptional regulatory family.</text>
</comment>
<keyword evidence="4" id="KW-0804">Transcription</keyword>
<dbReference type="RefSeq" id="WP_164623957.1">
    <property type="nucleotide sequence ID" value="NZ_JAAIVJ010000002.1"/>
</dbReference>
<dbReference type="InterPro" id="IPR058163">
    <property type="entry name" value="LysR-type_TF_proteobact-type"/>
</dbReference>
<dbReference type="InterPro" id="IPR000847">
    <property type="entry name" value="LysR_HTH_N"/>
</dbReference>
<dbReference type="GO" id="GO:0006351">
    <property type="term" value="P:DNA-templated transcription"/>
    <property type="evidence" value="ECO:0007669"/>
    <property type="project" value="TreeGrafter"/>
</dbReference>
<dbReference type="Pfam" id="PF03466">
    <property type="entry name" value="LysR_substrate"/>
    <property type="match status" value="1"/>
</dbReference>
<sequence length="311" mass="34053">MKPVHRRHLPSLGALATFEVAAKHLSFTLAARELNITQGAISQQIRLLERALETDLFLRKHNALELTPAGVDLVAAVSDGLDAISAGVGLLRPGDPSQSVTISATDALAAFWLKPLIDSFRAHHPGTSFTVLASDEDAALSQHSGVDIALLCGNERFEIGDTLHLMYPEVAQPVCTPAYLAAHGPFPDPESLNQTNLLHLHERHWSSGAIQWHPLGWEEWFQAQGAVYRKAAFSLSTNKVTLLTEAALAGEGVMLGIHNLVRGHIQRGDLIFAHPAQITSGRSNFMKINPSSRQRPVVQRFVDHLLRDLRR</sequence>
<dbReference type="SUPFAM" id="SSF53850">
    <property type="entry name" value="Periplasmic binding protein-like II"/>
    <property type="match status" value="1"/>
</dbReference>
<dbReference type="Gene3D" id="3.40.190.10">
    <property type="entry name" value="Periplasmic binding protein-like II"/>
    <property type="match status" value="2"/>
</dbReference>
<dbReference type="PANTHER" id="PTHR30537:SF74">
    <property type="entry name" value="HTH-TYPE TRANSCRIPTIONAL REGULATOR TRPI"/>
    <property type="match status" value="1"/>
</dbReference>
<dbReference type="PRINTS" id="PR00039">
    <property type="entry name" value="HTHLYSR"/>
</dbReference>
<dbReference type="SUPFAM" id="SSF46785">
    <property type="entry name" value="Winged helix' DNA-binding domain"/>
    <property type="match status" value="1"/>
</dbReference>
<dbReference type="InterPro" id="IPR005119">
    <property type="entry name" value="LysR_subst-bd"/>
</dbReference>
<dbReference type="GO" id="GO:0003700">
    <property type="term" value="F:DNA-binding transcription factor activity"/>
    <property type="evidence" value="ECO:0007669"/>
    <property type="project" value="InterPro"/>
</dbReference>
<dbReference type="InterPro" id="IPR036390">
    <property type="entry name" value="WH_DNA-bd_sf"/>
</dbReference>
<evidence type="ECO:0000256" key="2">
    <source>
        <dbReference type="ARBA" id="ARBA00023015"/>
    </source>
</evidence>
<dbReference type="Gene3D" id="1.10.10.10">
    <property type="entry name" value="Winged helix-like DNA-binding domain superfamily/Winged helix DNA-binding domain"/>
    <property type="match status" value="1"/>
</dbReference>
<dbReference type="EMBL" id="JAAIVJ010000002">
    <property type="protein sequence ID" value="NEY89934.1"/>
    <property type="molecule type" value="Genomic_DNA"/>
</dbReference>
<proteinExistence type="inferred from homology"/>
<keyword evidence="2" id="KW-0805">Transcription regulation</keyword>
<evidence type="ECO:0000256" key="1">
    <source>
        <dbReference type="ARBA" id="ARBA00009437"/>
    </source>
</evidence>